<evidence type="ECO:0000313" key="2">
    <source>
        <dbReference type="EMBL" id="MBN7813923.1"/>
    </source>
</evidence>
<dbReference type="PANTHER" id="PTHR43355:SF2">
    <property type="entry name" value="FLAVIN REDUCTASE (NADPH)"/>
    <property type="match status" value="1"/>
</dbReference>
<gene>
    <name evidence="2" type="ORF">J0A69_00725</name>
</gene>
<accession>A0ABS3C9Y8</accession>
<dbReference type="RefSeq" id="WP_206584594.1">
    <property type="nucleotide sequence ID" value="NZ_JAFKCU010000001.1"/>
</dbReference>
<dbReference type="InterPro" id="IPR016040">
    <property type="entry name" value="NAD(P)-bd_dom"/>
</dbReference>
<sequence>MKKYNTIAVIGGTGKSGNYLVKELLERNYKVRLLVRNPEKSPPTKENLEIVFGDVLNPASIRELLKESEAVISTLGLGIPISQKTIFSETTKSIVEEFKRINLKRYIVLSSLNVDTDLDDKGDFTKAATKFMYDNFPISTQDKQDEYDLLSNSILDWTIIRSSMIELTDQKTDYLASTIDCKGQKISASSLAEFLVDQLESNEYLKKAPFIWNK</sequence>
<dbReference type="SUPFAM" id="SSF51735">
    <property type="entry name" value="NAD(P)-binding Rossmann-fold domains"/>
    <property type="match status" value="1"/>
</dbReference>
<evidence type="ECO:0000259" key="1">
    <source>
        <dbReference type="Pfam" id="PF13460"/>
    </source>
</evidence>
<dbReference type="InterPro" id="IPR036291">
    <property type="entry name" value="NAD(P)-bd_dom_sf"/>
</dbReference>
<dbReference type="Pfam" id="PF13460">
    <property type="entry name" value="NAD_binding_10"/>
    <property type="match status" value="1"/>
</dbReference>
<reference evidence="2 3" key="1">
    <citation type="submission" date="2021-03" db="EMBL/GenBank/DDBJ databases">
        <title>novel species isolated from a fishpond in China.</title>
        <authorList>
            <person name="Lu H."/>
            <person name="Cai Z."/>
        </authorList>
    </citation>
    <scope>NUCLEOTIDE SEQUENCE [LARGE SCALE GENOMIC DNA]</scope>
    <source>
        <strain evidence="2 3">YJ13C</strain>
    </source>
</reference>
<dbReference type="Proteomes" id="UP000664480">
    <property type="component" value="Unassembled WGS sequence"/>
</dbReference>
<organism evidence="2 3">
    <name type="scientific">Algoriphagus pacificus</name>
    <dbReference type="NCBI Taxonomy" id="2811234"/>
    <lineage>
        <taxon>Bacteria</taxon>
        <taxon>Pseudomonadati</taxon>
        <taxon>Bacteroidota</taxon>
        <taxon>Cytophagia</taxon>
        <taxon>Cytophagales</taxon>
        <taxon>Cyclobacteriaceae</taxon>
        <taxon>Algoriphagus</taxon>
    </lineage>
</organism>
<dbReference type="InterPro" id="IPR051606">
    <property type="entry name" value="Polyketide_Oxido-like"/>
</dbReference>
<feature type="domain" description="NAD(P)-binding" evidence="1">
    <location>
        <begin position="11"/>
        <end position="201"/>
    </location>
</feature>
<dbReference type="EMBL" id="JAFKCU010000001">
    <property type="protein sequence ID" value="MBN7813923.1"/>
    <property type="molecule type" value="Genomic_DNA"/>
</dbReference>
<dbReference type="PANTHER" id="PTHR43355">
    <property type="entry name" value="FLAVIN REDUCTASE (NADPH)"/>
    <property type="match status" value="1"/>
</dbReference>
<evidence type="ECO:0000313" key="3">
    <source>
        <dbReference type="Proteomes" id="UP000664480"/>
    </source>
</evidence>
<protein>
    <submittedName>
        <fullName evidence="2">NAD(P)H-binding protein</fullName>
    </submittedName>
</protein>
<name>A0ABS3C9Y8_9BACT</name>
<dbReference type="Gene3D" id="3.40.50.720">
    <property type="entry name" value="NAD(P)-binding Rossmann-like Domain"/>
    <property type="match status" value="1"/>
</dbReference>
<keyword evidence="3" id="KW-1185">Reference proteome</keyword>
<comment type="caution">
    <text evidence="2">The sequence shown here is derived from an EMBL/GenBank/DDBJ whole genome shotgun (WGS) entry which is preliminary data.</text>
</comment>
<proteinExistence type="predicted"/>